<evidence type="ECO:0000256" key="2">
    <source>
        <dbReference type="ARBA" id="ARBA00023043"/>
    </source>
</evidence>
<dbReference type="GO" id="GO:0000976">
    <property type="term" value="F:transcription cis-regulatory region binding"/>
    <property type="evidence" value="ECO:0007669"/>
    <property type="project" value="TreeGrafter"/>
</dbReference>
<dbReference type="SMART" id="SM00248">
    <property type="entry name" value="ANK"/>
    <property type="match status" value="10"/>
</dbReference>
<dbReference type="EMBL" id="GL832971">
    <property type="protein sequence ID" value="EGD75307.1"/>
    <property type="molecule type" value="Genomic_DNA"/>
</dbReference>
<organism evidence="5">
    <name type="scientific">Salpingoeca rosetta (strain ATCC 50818 / BSB-021)</name>
    <dbReference type="NCBI Taxonomy" id="946362"/>
    <lineage>
        <taxon>Eukaryota</taxon>
        <taxon>Choanoflagellata</taxon>
        <taxon>Craspedida</taxon>
        <taxon>Salpingoecidae</taxon>
        <taxon>Salpingoeca</taxon>
    </lineage>
</organism>
<protein>
    <submittedName>
        <fullName evidence="4">Uncharacterized protein</fullName>
    </submittedName>
</protein>
<dbReference type="eggNOG" id="KOG0192">
    <property type="taxonomic scope" value="Eukaryota"/>
</dbReference>
<evidence type="ECO:0000256" key="3">
    <source>
        <dbReference type="PROSITE-ProRule" id="PRU00023"/>
    </source>
</evidence>
<dbReference type="PANTHER" id="PTHR24193">
    <property type="entry name" value="ANKYRIN REPEAT PROTEIN"/>
    <property type="match status" value="1"/>
</dbReference>
<dbReference type="GO" id="GO:0045944">
    <property type="term" value="P:positive regulation of transcription by RNA polymerase II"/>
    <property type="evidence" value="ECO:0007669"/>
    <property type="project" value="TreeGrafter"/>
</dbReference>
<evidence type="ECO:0000256" key="1">
    <source>
        <dbReference type="ARBA" id="ARBA00022737"/>
    </source>
</evidence>
<dbReference type="STRING" id="946362.F2UFA7"/>
<keyword evidence="5" id="KW-1185">Reference proteome</keyword>
<dbReference type="PRINTS" id="PR01415">
    <property type="entry name" value="ANKYRIN"/>
</dbReference>
<dbReference type="GO" id="GO:0005634">
    <property type="term" value="C:nucleus"/>
    <property type="evidence" value="ECO:0007669"/>
    <property type="project" value="TreeGrafter"/>
</dbReference>
<proteinExistence type="predicted"/>
<reference evidence="4" key="1">
    <citation type="submission" date="2009-08" db="EMBL/GenBank/DDBJ databases">
        <title>Annotation of Salpingoeca rosetta.</title>
        <authorList>
            <consortium name="The Broad Institute Genome Sequencing Platform"/>
            <person name="Russ C."/>
            <person name="Cuomo C."/>
            <person name="Burger G."/>
            <person name="Gray M.W."/>
            <person name="Holland P.W.H."/>
            <person name="King N."/>
            <person name="Lang F.B.F."/>
            <person name="Roger A.J."/>
            <person name="Ruiz-Trillo I."/>
            <person name="Young S.K."/>
            <person name="Zeng Q."/>
            <person name="Gargeya S."/>
            <person name="Alvarado L."/>
            <person name="Berlin A."/>
            <person name="Chapman S.B."/>
            <person name="Chen Z."/>
            <person name="Freedman E."/>
            <person name="Gellesch M."/>
            <person name="Goldberg J."/>
            <person name="Griggs A."/>
            <person name="Gujja S."/>
            <person name="Heilman E."/>
            <person name="Heiman D."/>
            <person name="Howarth C."/>
            <person name="Mehta T."/>
            <person name="Neiman D."/>
            <person name="Pearson M."/>
            <person name="Roberts A."/>
            <person name="Saif S."/>
            <person name="Shea T."/>
            <person name="Shenoy N."/>
            <person name="Sisk P."/>
            <person name="Stolte C."/>
            <person name="Sykes S."/>
            <person name="White J."/>
            <person name="Yandava C."/>
            <person name="Haas B."/>
            <person name="Nusbaum C."/>
            <person name="Birren B."/>
        </authorList>
    </citation>
    <scope>NUCLEOTIDE SEQUENCE [LARGE SCALE GENOMIC DNA]</scope>
    <source>
        <strain evidence="4">ATCC 50818</strain>
    </source>
</reference>
<dbReference type="AlphaFoldDB" id="F2UFA7"/>
<dbReference type="PROSITE" id="PS50297">
    <property type="entry name" value="ANK_REP_REGION"/>
    <property type="match status" value="3"/>
</dbReference>
<evidence type="ECO:0000313" key="4">
    <source>
        <dbReference type="EMBL" id="EGD75307.1"/>
    </source>
</evidence>
<dbReference type="Gene3D" id="1.25.40.20">
    <property type="entry name" value="Ankyrin repeat-containing domain"/>
    <property type="match status" value="4"/>
</dbReference>
<dbReference type="SUPFAM" id="SSF48403">
    <property type="entry name" value="Ankyrin repeat"/>
    <property type="match status" value="2"/>
</dbReference>
<dbReference type="PANTHER" id="PTHR24193:SF121">
    <property type="entry name" value="ADA2A-CONTAINING COMPLEX COMPONENT 3, ISOFORM D"/>
    <property type="match status" value="1"/>
</dbReference>
<dbReference type="PROSITE" id="PS50088">
    <property type="entry name" value="ANK_REPEAT"/>
    <property type="match status" value="3"/>
</dbReference>
<dbReference type="InterPro" id="IPR002110">
    <property type="entry name" value="Ankyrin_rpt"/>
</dbReference>
<feature type="repeat" description="ANK" evidence="3">
    <location>
        <begin position="145"/>
        <end position="177"/>
    </location>
</feature>
<dbReference type="Proteomes" id="UP000007799">
    <property type="component" value="Unassembled WGS sequence"/>
</dbReference>
<evidence type="ECO:0000313" key="5">
    <source>
        <dbReference type="Proteomes" id="UP000007799"/>
    </source>
</evidence>
<dbReference type="GeneID" id="16072920"/>
<dbReference type="InParanoid" id="F2UFA7"/>
<keyword evidence="2 3" id="KW-0040">ANK repeat</keyword>
<dbReference type="InterPro" id="IPR036770">
    <property type="entry name" value="Ankyrin_rpt-contain_sf"/>
</dbReference>
<feature type="repeat" description="ANK" evidence="3">
    <location>
        <begin position="241"/>
        <end position="277"/>
    </location>
</feature>
<feature type="repeat" description="ANK" evidence="3">
    <location>
        <begin position="208"/>
        <end position="240"/>
    </location>
</feature>
<gene>
    <name evidence="4" type="ORF">PTSG_06957</name>
</gene>
<dbReference type="InterPro" id="IPR050663">
    <property type="entry name" value="Ankyrin-SOCS_Box"/>
</dbReference>
<sequence length="472" mass="50908">MDLRVAVGEGDVEALLRACDERNEEEVARLLQEHVYAEDALRLAMQKACTQNNTQCLRSLLRHEPRLLLNRAVHDDVATVSPLELCVDNQAVACARILVEAGAANTHEAEDVLPTACYRGGTDIVDQLLSAGVNIDAVARQGACEGWTALHCAVNANNSDLTRTLLTHGADVNCTLDVPGWAGDGGSHRARTALARLGVQMDTIGSKRHMTPLHLAVCNRNAAMSKLLLQSGADVNARDSVGRTPLYLCCVQGQHPSIREIIDTLLQHGADLHLKANNQSVLDMKGKWKRTVNAFYAATNRLAKAVMKGDLWRAEKLLKTDPRQGSYAFHHVCTHGTLEAVRWFADKAINVNITVKGKTALHAAIAAHDLAKVQWLLTDMSADASLLVSQAKLSSRPQMDALALAIAQKQEAIAHTLLDHGAAISFEPQPKHADALFRACRAGLGSLAWRLLQLGAPIPDDDAIGSLLASCA</sequence>
<keyword evidence="1" id="KW-0677">Repeat</keyword>
<dbReference type="OrthoDB" id="426293at2759"/>
<accession>F2UFA7</accession>
<dbReference type="RefSeq" id="XP_004992360.1">
    <property type="nucleotide sequence ID" value="XM_004992303.1"/>
</dbReference>
<name>F2UFA7_SALR5</name>
<dbReference type="KEGG" id="sre:PTSG_06957"/>
<dbReference type="Pfam" id="PF12796">
    <property type="entry name" value="Ank_2"/>
    <property type="match status" value="3"/>
</dbReference>